<evidence type="ECO:0000256" key="3">
    <source>
        <dbReference type="ARBA" id="ARBA00023125"/>
    </source>
</evidence>
<keyword evidence="8" id="KW-1185">Reference proteome</keyword>
<dbReference type="InterPro" id="IPR036390">
    <property type="entry name" value="WH_DNA-bd_sf"/>
</dbReference>
<name>A0A6B3NLE9_9PSED</name>
<dbReference type="InterPro" id="IPR036388">
    <property type="entry name" value="WH-like_DNA-bd_sf"/>
</dbReference>
<dbReference type="PRINTS" id="PR00039">
    <property type="entry name" value="HTHLYSR"/>
</dbReference>
<dbReference type="GO" id="GO:0009891">
    <property type="term" value="P:positive regulation of biosynthetic process"/>
    <property type="evidence" value="ECO:0007669"/>
    <property type="project" value="UniProtKB-ARBA"/>
</dbReference>
<evidence type="ECO:0000313" key="8">
    <source>
        <dbReference type="Proteomes" id="UP000482634"/>
    </source>
</evidence>
<dbReference type="PROSITE" id="PS50931">
    <property type="entry name" value="HTH_LYSR"/>
    <property type="match status" value="1"/>
</dbReference>
<comment type="caution">
    <text evidence="7">The sequence shown here is derived from an EMBL/GenBank/DDBJ whole genome shotgun (WGS) entry which is preliminary data.</text>
</comment>
<dbReference type="PANTHER" id="PTHR30537">
    <property type="entry name" value="HTH-TYPE TRANSCRIPTIONAL REGULATOR"/>
    <property type="match status" value="1"/>
</dbReference>
<dbReference type="RefSeq" id="WP_163940252.1">
    <property type="nucleotide sequence ID" value="NZ_JAAHBU010000003.1"/>
</dbReference>
<dbReference type="Gene3D" id="1.10.10.10">
    <property type="entry name" value="Winged helix-like DNA-binding domain superfamily/Winged helix DNA-binding domain"/>
    <property type="match status" value="1"/>
</dbReference>
<dbReference type="InterPro" id="IPR000847">
    <property type="entry name" value="LysR_HTH_N"/>
</dbReference>
<comment type="similarity">
    <text evidence="1">Belongs to the LysR transcriptional regulatory family.</text>
</comment>
<keyword evidence="3" id="KW-0238">DNA-binding</keyword>
<dbReference type="Gene3D" id="3.40.190.10">
    <property type="entry name" value="Periplasmic binding protein-like II"/>
    <property type="match status" value="2"/>
</dbReference>
<accession>A0A6B3NLE9</accession>
<keyword evidence="5" id="KW-0804">Transcription</keyword>
<evidence type="ECO:0000313" key="7">
    <source>
        <dbReference type="EMBL" id="NER62646.1"/>
    </source>
</evidence>
<organism evidence="7 8">
    <name type="scientific">Pseudomonas brassicae</name>
    <dbReference type="NCBI Taxonomy" id="2708063"/>
    <lineage>
        <taxon>Bacteria</taxon>
        <taxon>Pseudomonadati</taxon>
        <taxon>Pseudomonadota</taxon>
        <taxon>Gammaproteobacteria</taxon>
        <taxon>Pseudomonadales</taxon>
        <taxon>Pseudomonadaceae</taxon>
        <taxon>Pseudomonas</taxon>
    </lineage>
</organism>
<dbReference type="Pfam" id="PF03466">
    <property type="entry name" value="LysR_substrate"/>
    <property type="match status" value="1"/>
</dbReference>
<dbReference type="Pfam" id="PF00126">
    <property type="entry name" value="HTH_1"/>
    <property type="match status" value="1"/>
</dbReference>
<dbReference type="GO" id="GO:0006351">
    <property type="term" value="P:DNA-templated transcription"/>
    <property type="evidence" value="ECO:0007669"/>
    <property type="project" value="TreeGrafter"/>
</dbReference>
<keyword evidence="4" id="KW-0010">Activator</keyword>
<dbReference type="InterPro" id="IPR058163">
    <property type="entry name" value="LysR-type_TF_proteobact-type"/>
</dbReference>
<evidence type="ECO:0000256" key="2">
    <source>
        <dbReference type="ARBA" id="ARBA00023015"/>
    </source>
</evidence>
<sequence>MFAKLPLTALRTFEAAARLGGFKAAADELAVTAAAVSHQVKSLETWLGVQLFHRTGQGVQLSEHGEQLYRRVHAGLRDIQQSLAAFAPTADPLRLKLTTTAAFASAWLIPRLGAFHRLHPQIQVQVHTGNQVVDLHRDASIDLAIRAWFRPDPSLYQQPLFDEYFAAYALPGWRLPRAGEPLELIDAPWVTARGRPIDWQHWSQLAGCPGWLARARRHQYDDEHYAVQAAIAGHGLVLASSVLVADSLARGVLVPVRDDVRLPAAHYCAVCVPGREREQAVRAFLDWLQAARMHSDVPANHPG</sequence>
<dbReference type="GO" id="GO:0043565">
    <property type="term" value="F:sequence-specific DNA binding"/>
    <property type="evidence" value="ECO:0007669"/>
    <property type="project" value="TreeGrafter"/>
</dbReference>
<dbReference type="AlphaFoldDB" id="A0A6B3NLE9"/>
<protein>
    <submittedName>
        <fullName evidence="7">LysR family transcriptional regulator</fullName>
    </submittedName>
</protein>
<reference evidence="7 8" key="1">
    <citation type="submission" date="2020-02" db="EMBL/GenBank/DDBJ databases">
        <title>Broccoli isolated Pseudomonas sp.</title>
        <authorList>
            <person name="Fujikawa T."/>
            <person name="Sawada H."/>
        </authorList>
    </citation>
    <scope>NUCLEOTIDE SEQUENCE [LARGE SCALE GENOMIC DNA]</scope>
    <source>
        <strain evidence="7 8">MAFF212427</strain>
    </source>
</reference>
<dbReference type="PANTHER" id="PTHR30537:SF26">
    <property type="entry name" value="GLYCINE CLEAVAGE SYSTEM TRANSCRIPTIONAL ACTIVATOR"/>
    <property type="match status" value="1"/>
</dbReference>
<evidence type="ECO:0000256" key="1">
    <source>
        <dbReference type="ARBA" id="ARBA00009437"/>
    </source>
</evidence>
<evidence type="ECO:0000259" key="6">
    <source>
        <dbReference type="PROSITE" id="PS50931"/>
    </source>
</evidence>
<dbReference type="FunFam" id="1.10.10.10:FF:000038">
    <property type="entry name" value="Glycine cleavage system transcriptional activator"/>
    <property type="match status" value="1"/>
</dbReference>
<proteinExistence type="inferred from homology"/>
<keyword evidence="2" id="KW-0805">Transcription regulation</keyword>
<evidence type="ECO:0000256" key="4">
    <source>
        <dbReference type="ARBA" id="ARBA00023159"/>
    </source>
</evidence>
<dbReference type="EMBL" id="JAAHBU010000003">
    <property type="protein sequence ID" value="NER62646.1"/>
    <property type="molecule type" value="Genomic_DNA"/>
</dbReference>
<evidence type="ECO:0000256" key="5">
    <source>
        <dbReference type="ARBA" id="ARBA00023163"/>
    </source>
</evidence>
<dbReference type="GO" id="GO:0003700">
    <property type="term" value="F:DNA-binding transcription factor activity"/>
    <property type="evidence" value="ECO:0007669"/>
    <property type="project" value="InterPro"/>
</dbReference>
<gene>
    <name evidence="7" type="ORF">G3436_00385</name>
</gene>
<feature type="domain" description="HTH lysR-type" evidence="6">
    <location>
        <begin position="5"/>
        <end position="62"/>
    </location>
</feature>
<dbReference type="SUPFAM" id="SSF53850">
    <property type="entry name" value="Periplasmic binding protein-like II"/>
    <property type="match status" value="1"/>
</dbReference>
<dbReference type="Proteomes" id="UP000482634">
    <property type="component" value="Unassembled WGS sequence"/>
</dbReference>
<dbReference type="InterPro" id="IPR005119">
    <property type="entry name" value="LysR_subst-bd"/>
</dbReference>
<dbReference type="SUPFAM" id="SSF46785">
    <property type="entry name" value="Winged helix' DNA-binding domain"/>
    <property type="match status" value="1"/>
</dbReference>